<dbReference type="Gene3D" id="3.30.465.10">
    <property type="match status" value="1"/>
</dbReference>
<comment type="caution">
    <text evidence="3">The sequence shown here is derived from an EMBL/GenBank/DDBJ whole genome shotgun (WGS) entry which is preliminary data.</text>
</comment>
<dbReference type="Pfam" id="PF06985">
    <property type="entry name" value="HET"/>
    <property type="match status" value="1"/>
</dbReference>
<dbReference type="InterPro" id="IPR007173">
    <property type="entry name" value="ALO_C"/>
</dbReference>
<keyword evidence="4" id="KW-1185">Reference proteome</keyword>
<dbReference type="GO" id="GO:0016020">
    <property type="term" value="C:membrane"/>
    <property type="evidence" value="ECO:0007669"/>
    <property type="project" value="InterPro"/>
</dbReference>
<keyword evidence="1" id="KW-0560">Oxidoreductase</keyword>
<evidence type="ECO:0000259" key="2">
    <source>
        <dbReference type="PROSITE" id="PS51387"/>
    </source>
</evidence>
<dbReference type="InterPro" id="IPR016167">
    <property type="entry name" value="FAD-bd_PCMH_sub1"/>
</dbReference>
<gene>
    <name evidence="3" type="ORF">FDENT_8274</name>
</gene>
<dbReference type="Gene3D" id="3.30.43.10">
    <property type="entry name" value="Uridine Diphospho-n-acetylenolpyruvylglucosamine Reductase, domain 2"/>
    <property type="match status" value="1"/>
</dbReference>
<dbReference type="Proteomes" id="UP000562682">
    <property type="component" value="Unassembled WGS sequence"/>
</dbReference>
<dbReference type="GO" id="GO:0003885">
    <property type="term" value="F:D-arabinono-1,4-lactone oxidase activity"/>
    <property type="evidence" value="ECO:0007669"/>
    <property type="project" value="InterPro"/>
</dbReference>
<reference evidence="3 4" key="1">
    <citation type="submission" date="2020-05" db="EMBL/GenBank/DDBJ databases">
        <title>Identification and distribution of gene clusters putatively required for synthesis of sphingolipid metabolism inhibitors in phylogenetically diverse species of the filamentous fungus Fusarium.</title>
        <authorList>
            <person name="Kim H.-S."/>
            <person name="Busman M."/>
            <person name="Brown D.W."/>
            <person name="Divon H."/>
            <person name="Uhlig S."/>
            <person name="Proctor R.H."/>
        </authorList>
    </citation>
    <scope>NUCLEOTIDE SEQUENCE [LARGE SCALE GENOMIC DNA]</scope>
    <source>
        <strain evidence="3 4">NRRL 25311</strain>
    </source>
</reference>
<feature type="domain" description="FAD-binding PCMH-type" evidence="2">
    <location>
        <begin position="159"/>
        <end position="373"/>
    </location>
</feature>
<dbReference type="InterPro" id="IPR036318">
    <property type="entry name" value="FAD-bd_PCMH-like_sf"/>
</dbReference>
<dbReference type="InterPro" id="IPR016169">
    <property type="entry name" value="FAD-bd_PCMH_sub2"/>
</dbReference>
<protein>
    <submittedName>
        <fullName evidence="3">Heterokaryon incompatibility protein (Het-6OR allele)</fullName>
    </submittedName>
</protein>
<dbReference type="InterPro" id="IPR010730">
    <property type="entry name" value="HET"/>
</dbReference>
<evidence type="ECO:0000256" key="1">
    <source>
        <dbReference type="ARBA" id="ARBA00023002"/>
    </source>
</evidence>
<dbReference type="PANTHER" id="PTHR24148">
    <property type="entry name" value="ANKYRIN REPEAT DOMAIN-CONTAINING PROTEIN 39 HOMOLOG-RELATED"/>
    <property type="match status" value="1"/>
</dbReference>
<accession>A0A8H5X4G6</accession>
<dbReference type="EMBL" id="JAAOAK010000240">
    <property type="protein sequence ID" value="KAF5681033.1"/>
    <property type="molecule type" value="Genomic_DNA"/>
</dbReference>
<dbReference type="Pfam" id="PF04030">
    <property type="entry name" value="ALO"/>
    <property type="match status" value="1"/>
</dbReference>
<dbReference type="PANTHER" id="PTHR24148:SF73">
    <property type="entry name" value="HET DOMAIN PROTEIN (AFU_ORTHOLOGUE AFUA_8G01020)"/>
    <property type="match status" value="1"/>
</dbReference>
<organism evidence="3 4">
    <name type="scientific">Fusarium denticulatum</name>
    <dbReference type="NCBI Taxonomy" id="48507"/>
    <lineage>
        <taxon>Eukaryota</taxon>
        <taxon>Fungi</taxon>
        <taxon>Dikarya</taxon>
        <taxon>Ascomycota</taxon>
        <taxon>Pezizomycotina</taxon>
        <taxon>Sordariomycetes</taxon>
        <taxon>Hypocreomycetidae</taxon>
        <taxon>Hypocreales</taxon>
        <taxon>Nectriaceae</taxon>
        <taxon>Fusarium</taxon>
        <taxon>Fusarium fujikuroi species complex</taxon>
    </lineage>
</organism>
<evidence type="ECO:0000313" key="3">
    <source>
        <dbReference type="EMBL" id="KAF5681033.1"/>
    </source>
</evidence>
<dbReference type="InterPro" id="IPR052895">
    <property type="entry name" value="HetReg/Transcr_Mod"/>
</dbReference>
<sequence>MSTVTQTPPPSERTLQEKIENLGDLVRDPKSDLGSDELPHLPELIDDWYNTDVDVTKEEFHQRILRVFKDSKHEQVYNGVMAQLPSETRKVLEAFIEGDKTADEAGKAIKEVAPLELGVSGASSHIQTFSMMAQQVTPPTKTKGKETKDLTFQNWGRTVKNTPTVTYYPETVAEIIEIVRDAVAKNKGIRVAGFRHSWAPVFGRSNKAGQSTNGDVLISTLTETNASRLPNLTSVPTNLFQPKDTELNAINVITDPKFVGAPALKNGRKYVQVGTATTNEKFRRWCIDTGNVTLPMNIIEVEITFGGSNATICHGAGINNPTLSDLVRRIDYIDVNGQERFVNMSDPTLLKAASGCFGLLGIVTYITFECDAMCTAVMRPVKLDVIDAIPPPPEMKDSDIPAALRQKRTQAQKDDAVREFERRANEDFYAEWFWFPYSQQVWVNTWKTDTDTKNVVNYPSNAKTLYQVASTAIMNMAQEIGKHIHALQVAPQTQTSLLSWLAVKNFDDVKGTNKSIRTLLPNALHFQRGVQNIRVRNLEVEMALDSKKGKPNERDYTNVRRAWWDVIKTCYANAKTSPMRMPMEMRIMGSSEVTLAPQRGNKLGTCAIGILTLEAVSDIWVPYAQQVLDKWTSYKTNEGKPVVVKPHWAKEWYMYKVGGKPWMEKLVKEDYKEEIAEFQALMAAIVSHRDLVPKIYYHSAVMFSYDNTGTGGALGPTQIRLLHLLPATDNKSPIECRLEIVAFEENPVYEALSYCWGDNKQLQGIKCNVEAFQVTENLFSALQHLRNEQMERTLWIDAICINQNDLEERQSQVKLMKDIYTKSERVVIWLGPDPASDGVNHLFEILQTIPNLPSPQLSKRERIFFEMNVFDADRWHQDENTISSKVPDQIKNDFVIPNEAKKGAIAVLSRPWWSRIWTVQEMVLAPSAIIMCGHLAAPASDVRRACADVLMHAVSDAFDTGDDDDLLSFGDLFDDPNGTLYMARMRTHPSVSAKMELGKLLRFLRWLKAKDPRDKVYGSLGIAASTYGIEPDYTISTVECYTRATFNIISGSRSLDIFSALRRPSCIDTTLEGLPSWVADWSYDFSSVPDEEKGPSAINNPIMREWVRTPMMLEMTDSFPEWKAAGSNMSFTAGLSSDGKTLILRGMILDELDRVGGKLEYPWPGPEQQSENVVIDSYHEFKRSWRIYRSIGAAMDTIKGWQDLAFENKSIRTISRETRMDAFLTTLLSNRIRLSADRRKVLDYLEKSIGTSFKMSSSATVMNQLHLRYVAPKLYHKLLGFGKICSIDDSEILSFGKSFTDVQLAFDQRMAATGLGYLCMAPWTTEAGDRIALLRGGRTPRPEVLMPQSLIRWVTIQNDKILSPMPVQNEVVSAEYAFLNSSLQRDSAVYDVLRVQLNRHLPRLIPEIAEECALSIDRTFGLDTEWSEVRSTPKGDGKDHNLVGGNYKELVENLSKFSASVIPSAIALLPFPPFLQPITSRLTSIFNHIYMSRALKILGPHIEKRILAIENGLLYYIPTAP</sequence>
<name>A0A8H5X4G6_9HYPO</name>
<dbReference type="PROSITE" id="PS51387">
    <property type="entry name" value="FAD_PCMH"/>
    <property type="match status" value="1"/>
</dbReference>
<dbReference type="GO" id="GO:0071949">
    <property type="term" value="F:FAD binding"/>
    <property type="evidence" value="ECO:0007669"/>
    <property type="project" value="InterPro"/>
</dbReference>
<proteinExistence type="predicted"/>
<dbReference type="SUPFAM" id="SSF56176">
    <property type="entry name" value="FAD-binding/transporter-associated domain-like"/>
    <property type="match status" value="1"/>
</dbReference>
<evidence type="ECO:0000313" key="4">
    <source>
        <dbReference type="Proteomes" id="UP000562682"/>
    </source>
</evidence>
<dbReference type="InterPro" id="IPR016166">
    <property type="entry name" value="FAD-bd_PCMH"/>
</dbReference>